<accession>A0A2A9FEU9</accession>
<evidence type="ECO:0000313" key="3">
    <source>
        <dbReference type="Proteomes" id="UP000243542"/>
    </source>
</evidence>
<name>A0A2A9FEU9_9PSEU</name>
<dbReference type="EMBL" id="PDJK01000002">
    <property type="protein sequence ID" value="PFG49453.1"/>
    <property type="molecule type" value="Genomic_DNA"/>
</dbReference>
<comment type="caution">
    <text evidence="2">The sequence shown here is derived from an EMBL/GenBank/DDBJ whole genome shotgun (WGS) entry which is preliminary data.</text>
</comment>
<feature type="region of interest" description="Disordered" evidence="1">
    <location>
        <begin position="60"/>
        <end position="84"/>
    </location>
</feature>
<dbReference type="AlphaFoldDB" id="A0A2A9FEU9"/>
<organism evidence="2 3">
    <name type="scientific">Amycolatopsis sulphurea</name>
    <dbReference type="NCBI Taxonomy" id="76022"/>
    <lineage>
        <taxon>Bacteria</taxon>
        <taxon>Bacillati</taxon>
        <taxon>Actinomycetota</taxon>
        <taxon>Actinomycetes</taxon>
        <taxon>Pseudonocardiales</taxon>
        <taxon>Pseudonocardiaceae</taxon>
        <taxon>Amycolatopsis</taxon>
    </lineage>
</organism>
<proteinExistence type="predicted"/>
<evidence type="ECO:0000313" key="2">
    <source>
        <dbReference type="EMBL" id="PFG49453.1"/>
    </source>
</evidence>
<gene>
    <name evidence="2" type="ORF">ATK36_4610</name>
</gene>
<dbReference type="Proteomes" id="UP000243542">
    <property type="component" value="Unassembled WGS sequence"/>
</dbReference>
<evidence type="ECO:0000256" key="1">
    <source>
        <dbReference type="SAM" id="MobiDB-lite"/>
    </source>
</evidence>
<sequence>MRTVNRQTGELVNAMTAVTKHIPRATTELLTESLSVVKQHEFAGLLIELGELLHAHADDHDADVPIVTDDQQHGPTDEQQPAGP</sequence>
<protein>
    <submittedName>
        <fullName evidence="2">Uncharacterized protein</fullName>
    </submittedName>
</protein>
<keyword evidence="3" id="KW-1185">Reference proteome</keyword>
<reference evidence="2 3" key="1">
    <citation type="submission" date="2017-10" db="EMBL/GenBank/DDBJ databases">
        <title>Sequencing the genomes of 1000 actinobacteria strains.</title>
        <authorList>
            <person name="Klenk H.-P."/>
        </authorList>
    </citation>
    <scope>NUCLEOTIDE SEQUENCE [LARGE SCALE GENOMIC DNA]</scope>
    <source>
        <strain evidence="2 3">DSM 46092</strain>
    </source>
</reference>